<evidence type="ECO:0000313" key="8">
    <source>
        <dbReference type="EMBL" id="MFC6645091.1"/>
    </source>
</evidence>
<dbReference type="Proteomes" id="UP001596391">
    <property type="component" value="Unassembled WGS sequence"/>
</dbReference>
<evidence type="ECO:0000256" key="5">
    <source>
        <dbReference type="ARBA" id="ARBA00023244"/>
    </source>
</evidence>
<dbReference type="InterPro" id="IPR006367">
    <property type="entry name" value="Sirohaem_synthase_N"/>
</dbReference>
<evidence type="ECO:0000256" key="6">
    <source>
        <dbReference type="ARBA" id="ARBA00047561"/>
    </source>
</evidence>
<dbReference type="InterPro" id="IPR028161">
    <property type="entry name" value="Met8-like"/>
</dbReference>
<dbReference type="InterPro" id="IPR036291">
    <property type="entry name" value="NAD(P)-bd_dom_sf"/>
</dbReference>
<evidence type="ECO:0000256" key="4">
    <source>
        <dbReference type="ARBA" id="ARBA00023027"/>
    </source>
</evidence>
<dbReference type="NCBIfam" id="TIGR01470">
    <property type="entry name" value="cysG_Nterm"/>
    <property type="match status" value="1"/>
</dbReference>
<evidence type="ECO:0000256" key="3">
    <source>
        <dbReference type="ARBA" id="ARBA00023002"/>
    </source>
</evidence>
<keyword evidence="5" id="KW-0627">Porphyrin biosynthesis</keyword>
<name>A0ABW1Z689_9BACT</name>
<dbReference type="Gene3D" id="1.10.8.610">
    <property type="entry name" value="SirC, precorrin-2 dehydrogenase, C-terminal helical domain-like"/>
    <property type="match status" value="1"/>
</dbReference>
<dbReference type="SUPFAM" id="SSF51735">
    <property type="entry name" value="NAD(P)-binding Rossmann-fold domains"/>
    <property type="match status" value="1"/>
</dbReference>
<feature type="domain" description="Siroheme synthase central" evidence="7">
    <location>
        <begin position="119"/>
        <end position="145"/>
    </location>
</feature>
<keyword evidence="3" id="KW-0560">Oxidoreductase</keyword>
<comment type="catalytic activity">
    <reaction evidence="6">
        <text>precorrin-2 + NAD(+) = sirohydrochlorin + NADH + 2 H(+)</text>
        <dbReference type="Rhea" id="RHEA:15613"/>
        <dbReference type="ChEBI" id="CHEBI:15378"/>
        <dbReference type="ChEBI" id="CHEBI:57540"/>
        <dbReference type="ChEBI" id="CHEBI:57945"/>
        <dbReference type="ChEBI" id="CHEBI:58351"/>
        <dbReference type="ChEBI" id="CHEBI:58827"/>
        <dbReference type="EC" id="1.3.1.76"/>
    </reaction>
</comment>
<dbReference type="PANTHER" id="PTHR35330:SF1">
    <property type="entry name" value="SIROHEME BIOSYNTHESIS PROTEIN MET8"/>
    <property type="match status" value="1"/>
</dbReference>
<evidence type="ECO:0000256" key="2">
    <source>
        <dbReference type="ARBA" id="ARBA00012400"/>
    </source>
</evidence>
<dbReference type="Pfam" id="PF13241">
    <property type="entry name" value="NAD_binding_7"/>
    <property type="match status" value="1"/>
</dbReference>
<dbReference type="Pfam" id="PF14824">
    <property type="entry name" value="Sirohm_synth_M"/>
    <property type="match status" value="1"/>
</dbReference>
<dbReference type="EC" id="1.3.1.76" evidence="2"/>
<dbReference type="InterPro" id="IPR028281">
    <property type="entry name" value="Sirohaem_synthase_central"/>
</dbReference>
<dbReference type="PANTHER" id="PTHR35330">
    <property type="entry name" value="SIROHEME BIOSYNTHESIS PROTEIN MET8"/>
    <property type="match status" value="1"/>
</dbReference>
<dbReference type="SUPFAM" id="SSF75615">
    <property type="entry name" value="Siroheme synthase middle domains-like"/>
    <property type="match status" value="1"/>
</dbReference>
<organism evidence="8 9">
    <name type="scientific">Granulicella cerasi</name>
    <dbReference type="NCBI Taxonomy" id="741063"/>
    <lineage>
        <taxon>Bacteria</taxon>
        <taxon>Pseudomonadati</taxon>
        <taxon>Acidobacteriota</taxon>
        <taxon>Terriglobia</taxon>
        <taxon>Terriglobales</taxon>
        <taxon>Acidobacteriaceae</taxon>
        <taxon>Granulicella</taxon>
    </lineage>
</organism>
<evidence type="ECO:0000313" key="9">
    <source>
        <dbReference type="Proteomes" id="UP001596391"/>
    </source>
</evidence>
<comment type="caution">
    <text evidence="8">The sequence shown here is derived from an EMBL/GenBank/DDBJ whole genome shotgun (WGS) entry which is preliminary data.</text>
</comment>
<dbReference type="EMBL" id="JBHSWI010000001">
    <property type="protein sequence ID" value="MFC6645091.1"/>
    <property type="molecule type" value="Genomic_DNA"/>
</dbReference>
<protein>
    <recommendedName>
        <fullName evidence="2">precorrin-2 dehydrogenase</fullName>
        <ecNumber evidence="2">1.3.1.76</ecNumber>
    </recommendedName>
</protein>
<keyword evidence="9" id="KW-1185">Reference proteome</keyword>
<comment type="pathway">
    <text evidence="1">Porphyrin-containing compound metabolism; siroheme biosynthesis; sirohydrochlorin from precorrin-2: step 1/1.</text>
</comment>
<evidence type="ECO:0000259" key="7">
    <source>
        <dbReference type="Pfam" id="PF14824"/>
    </source>
</evidence>
<gene>
    <name evidence="8" type="ORF">ACFQBQ_05685</name>
</gene>
<reference evidence="9" key="1">
    <citation type="journal article" date="2019" name="Int. J. Syst. Evol. Microbiol.">
        <title>The Global Catalogue of Microorganisms (GCM) 10K type strain sequencing project: providing services to taxonomists for standard genome sequencing and annotation.</title>
        <authorList>
            <consortium name="The Broad Institute Genomics Platform"/>
            <consortium name="The Broad Institute Genome Sequencing Center for Infectious Disease"/>
            <person name="Wu L."/>
            <person name="Ma J."/>
        </authorList>
    </citation>
    <scope>NUCLEOTIDE SEQUENCE [LARGE SCALE GENOMIC DNA]</scope>
    <source>
        <strain evidence="9">CGMCC 1.16026</strain>
    </source>
</reference>
<dbReference type="InterPro" id="IPR042518">
    <property type="entry name" value="SirC_C"/>
</dbReference>
<evidence type="ECO:0000256" key="1">
    <source>
        <dbReference type="ARBA" id="ARBA00005010"/>
    </source>
</evidence>
<keyword evidence="4" id="KW-0520">NAD</keyword>
<accession>A0ABW1Z689</accession>
<sequence>MSLFPMFLKLTAKPCVVVGAGAIAESKIESLLNAEASVRVIAPEALPRVQAWAEAGEIVWEQRAYREGDLDGAFLCVAGTATAEVNRAVFHEASAKGVLCNAVDDPPFCDFYFPSIVKRGELQIAISTAGESPALAMRLRKELNAALPLDLGEWLMELGRLRREVTAVEPIGEPRKQLLHELASREVCGFAECPSRARAQQHMREHGFIAADASCESTSQKRDVGHPVVGGTE</sequence>
<dbReference type="RefSeq" id="WP_263371483.1">
    <property type="nucleotide sequence ID" value="NZ_JAGSYD010000003.1"/>
</dbReference>
<proteinExistence type="predicted"/>
<dbReference type="Gene3D" id="3.40.50.720">
    <property type="entry name" value="NAD(P)-binding Rossmann-like Domain"/>
    <property type="match status" value="1"/>
</dbReference>